<comment type="caution">
    <text evidence="1">The sequence shown here is derived from an EMBL/GenBank/DDBJ whole genome shotgun (WGS) entry which is preliminary data.</text>
</comment>
<dbReference type="PIRSF" id="PIRSF007531">
    <property type="entry name" value="CPT"/>
    <property type="match status" value="1"/>
</dbReference>
<gene>
    <name evidence="1" type="ORF">A8145_08720</name>
</gene>
<dbReference type="GO" id="GO:0016740">
    <property type="term" value="F:transferase activity"/>
    <property type="evidence" value="ECO:0007669"/>
    <property type="project" value="InterPro"/>
</dbReference>
<dbReference type="Pfam" id="PF07931">
    <property type="entry name" value="CPT"/>
    <property type="match status" value="1"/>
</dbReference>
<accession>A0A6M7U645</accession>
<name>A0A6M7U645_RHILI</name>
<organism evidence="1 2">
    <name type="scientific">Rhizobium loti</name>
    <name type="common">Mesorhizobium loti</name>
    <dbReference type="NCBI Taxonomy" id="381"/>
    <lineage>
        <taxon>Bacteria</taxon>
        <taxon>Pseudomonadati</taxon>
        <taxon>Pseudomonadota</taxon>
        <taxon>Alphaproteobacteria</taxon>
        <taxon>Hyphomicrobiales</taxon>
        <taxon>Phyllobacteriaceae</taxon>
        <taxon>Mesorhizobium</taxon>
    </lineage>
</organism>
<dbReference type="EMBL" id="LYTK01000001">
    <property type="protein sequence ID" value="OBQ72842.1"/>
    <property type="molecule type" value="Genomic_DNA"/>
</dbReference>
<protein>
    <submittedName>
        <fullName evidence="1">Chloramphenicol phosphotransferase</fullName>
    </submittedName>
</protein>
<proteinExistence type="predicted"/>
<dbReference type="Gene3D" id="3.40.50.300">
    <property type="entry name" value="P-loop containing nucleotide triphosphate hydrolases"/>
    <property type="match status" value="1"/>
</dbReference>
<evidence type="ECO:0000313" key="2">
    <source>
        <dbReference type="Proteomes" id="UP000093737"/>
    </source>
</evidence>
<dbReference type="Proteomes" id="UP000093737">
    <property type="component" value="Unassembled WGS sequence"/>
</dbReference>
<dbReference type="InterPro" id="IPR012853">
    <property type="entry name" value="CPT"/>
</dbReference>
<dbReference type="AlphaFoldDB" id="A0A6M7U645"/>
<evidence type="ECO:0000313" key="1">
    <source>
        <dbReference type="EMBL" id="OBQ72842.1"/>
    </source>
</evidence>
<reference evidence="1 2" key="1">
    <citation type="submission" date="2016-05" db="EMBL/GenBank/DDBJ databases">
        <authorList>
            <person name="Ramsay J.P."/>
        </authorList>
    </citation>
    <scope>NUCLEOTIDE SEQUENCE [LARGE SCALE GENOMIC DNA]</scope>
    <source>
        <strain evidence="1 2">NZP2042</strain>
    </source>
</reference>
<dbReference type="SUPFAM" id="SSF52540">
    <property type="entry name" value="P-loop containing nucleoside triphosphate hydrolases"/>
    <property type="match status" value="1"/>
</dbReference>
<dbReference type="RefSeq" id="WP_056576961.1">
    <property type="nucleotide sequence ID" value="NZ_CP033334.1"/>
</dbReference>
<sequence length="213" mass="23186">MAGQIIILNGAPRSGKSSIARAIQESFDDPWMTLGVDSYERITPPQLRPGIGLRPGGERPDLEVFVPRLYAALYESIAAHSRLGLNVVTDVGHHDAYSKPLNCLIDCARRLAGLPVLFVGVRCPIEIIMERRAASEAGRGYVTGSPVDPVPSPVRLWQDEVHRPGVYDLEVDTSLLSPVQCADAIRERLRSGAAHPTAFQRLVDAPPATHPRS</sequence>
<dbReference type="GO" id="GO:0005524">
    <property type="term" value="F:ATP binding"/>
    <property type="evidence" value="ECO:0007669"/>
    <property type="project" value="InterPro"/>
</dbReference>
<dbReference type="InterPro" id="IPR027417">
    <property type="entry name" value="P-loop_NTPase"/>
</dbReference>